<name>A0A7S0D2L0_MICPS</name>
<proteinExistence type="inferred from homology"/>
<sequence>MAAMALFEKAKKAYLALDEVGPEGSPERVAAMEALHVSTAQECLELAKQNGGIYNKAAQFVASLQGGAGDAGIPKAYIEALAVLTDKAPFRPFEDMDACFAEEFGMSAKEAFAEIDETPIAAASLAQVHRAVTKDGRTVAVKLQYPWLKHHLTSDFAVFSMFGQQIKPGGFDLSWLVRDFQVSLTAELDFTGEADNAERCAFELRGRPDAHVPEVVREFTSKRVLTTAFVDNMTRCNDVAALKHAGFDPKRVGAALASVFSEMVFVHGHVHGDPHAGNVYVRERPGPGSGVGSKEKEPQIVLLDHGLYHDLSDATRTEFCALVNACVRRDARGTRKHSIRFAGKELYRFFPLILSPWFVFGSPDLNAADFKAAARGALPPGVKLSDIGKFLVSLHDEGGTNMLGVLHSLGYTKGILNELRFPESLRLRAFARYAAIGARASGASAEEKARTRATASGSLSPHRVAIFLAAVRVEILAWFVFVLAPLAPILFSLPGSSVWTASLAVSGPVYVLAAMSFVFKRATEHPELAM</sequence>
<dbReference type="EMBL" id="HBEN01008124">
    <property type="protein sequence ID" value="CAD8441165.1"/>
    <property type="molecule type" value="Transcribed_RNA"/>
</dbReference>
<dbReference type="InterPro" id="IPR045307">
    <property type="entry name" value="ADCK1_dom"/>
</dbReference>
<feature type="transmembrane region" description="Helical" evidence="2">
    <location>
        <begin position="464"/>
        <end position="491"/>
    </location>
</feature>
<evidence type="ECO:0000256" key="2">
    <source>
        <dbReference type="SAM" id="Phobius"/>
    </source>
</evidence>
<keyword evidence="2" id="KW-1133">Transmembrane helix</keyword>
<dbReference type="AlphaFoldDB" id="A0A7S0D2L0"/>
<evidence type="ECO:0000256" key="1">
    <source>
        <dbReference type="ARBA" id="ARBA00009670"/>
    </source>
</evidence>
<comment type="similarity">
    <text evidence="1">Belongs to the protein kinase superfamily. ADCK protein kinase family.</text>
</comment>
<evidence type="ECO:0000313" key="4">
    <source>
        <dbReference type="EMBL" id="CAD8441165.1"/>
    </source>
</evidence>
<gene>
    <name evidence="4" type="ORF">MSP1401_LOCUS6721</name>
</gene>
<dbReference type="InterPro" id="IPR011009">
    <property type="entry name" value="Kinase-like_dom_sf"/>
</dbReference>
<keyword evidence="2" id="KW-0472">Membrane</keyword>
<dbReference type="PANTHER" id="PTHR43173">
    <property type="entry name" value="ABC1 FAMILY PROTEIN"/>
    <property type="match status" value="1"/>
</dbReference>
<dbReference type="SUPFAM" id="SSF56112">
    <property type="entry name" value="Protein kinase-like (PK-like)"/>
    <property type="match status" value="1"/>
</dbReference>
<dbReference type="Pfam" id="PF03109">
    <property type="entry name" value="ABC1"/>
    <property type="match status" value="1"/>
</dbReference>
<dbReference type="InterPro" id="IPR051130">
    <property type="entry name" value="Mito_struct-func_regulator"/>
</dbReference>
<keyword evidence="2" id="KW-0812">Transmembrane</keyword>
<organism evidence="4">
    <name type="scientific">Micromonas pusilla</name>
    <name type="common">Picoplanktonic green alga</name>
    <name type="synonym">Chromulina pusilla</name>
    <dbReference type="NCBI Taxonomy" id="38833"/>
    <lineage>
        <taxon>Eukaryota</taxon>
        <taxon>Viridiplantae</taxon>
        <taxon>Chlorophyta</taxon>
        <taxon>Mamiellophyceae</taxon>
        <taxon>Mamiellales</taxon>
        <taxon>Mamiellaceae</taxon>
        <taxon>Micromonas</taxon>
    </lineage>
</organism>
<feature type="domain" description="ABC1 atypical kinase-like" evidence="3">
    <location>
        <begin position="84"/>
        <end position="337"/>
    </location>
</feature>
<dbReference type="PANTHER" id="PTHR43173:SF28">
    <property type="entry name" value="AARF DOMAIN CONTAINING KINASE 5"/>
    <property type="match status" value="1"/>
</dbReference>
<dbReference type="InterPro" id="IPR004147">
    <property type="entry name" value="ABC1_dom"/>
</dbReference>
<protein>
    <recommendedName>
        <fullName evidence="3">ABC1 atypical kinase-like domain-containing protein</fullName>
    </recommendedName>
</protein>
<dbReference type="CDD" id="cd13969">
    <property type="entry name" value="ADCK1-like"/>
    <property type="match status" value="1"/>
</dbReference>
<feature type="transmembrane region" description="Helical" evidence="2">
    <location>
        <begin position="497"/>
        <end position="519"/>
    </location>
</feature>
<reference evidence="4" key="1">
    <citation type="submission" date="2021-01" db="EMBL/GenBank/DDBJ databases">
        <authorList>
            <person name="Corre E."/>
            <person name="Pelletier E."/>
            <person name="Niang G."/>
            <person name="Scheremetjew M."/>
            <person name="Finn R."/>
            <person name="Kale V."/>
            <person name="Holt S."/>
            <person name="Cochrane G."/>
            <person name="Meng A."/>
            <person name="Brown T."/>
            <person name="Cohen L."/>
        </authorList>
    </citation>
    <scope>NUCLEOTIDE SEQUENCE</scope>
    <source>
        <strain evidence="4">CCAC1681</strain>
    </source>
</reference>
<evidence type="ECO:0000259" key="3">
    <source>
        <dbReference type="Pfam" id="PF03109"/>
    </source>
</evidence>
<accession>A0A7S0D2L0</accession>